<evidence type="ECO:0000256" key="2">
    <source>
        <dbReference type="ARBA" id="ARBA00022723"/>
    </source>
</evidence>
<dbReference type="PANTHER" id="PTHR23235">
    <property type="entry name" value="KRUEPPEL-LIKE TRANSCRIPTION FACTOR"/>
    <property type="match status" value="1"/>
</dbReference>
<dbReference type="GO" id="GO:0000981">
    <property type="term" value="F:DNA-binding transcription factor activity, RNA polymerase II-specific"/>
    <property type="evidence" value="ECO:0007669"/>
    <property type="project" value="TreeGrafter"/>
</dbReference>
<keyword evidence="4 7" id="KW-0863">Zinc-finger</keyword>
<evidence type="ECO:0000256" key="6">
    <source>
        <dbReference type="ARBA" id="ARBA00023125"/>
    </source>
</evidence>
<evidence type="ECO:0000256" key="7">
    <source>
        <dbReference type="PROSITE-ProRule" id="PRU00042"/>
    </source>
</evidence>
<dbReference type="AlphaFoldDB" id="A0A350P943"/>
<keyword evidence="3" id="KW-0677">Repeat</keyword>
<dbReference type="GO" id="GO:0008270">
    <property type="term" value="F:zinc ion binding"/>
    <property type="evidence" value="ECO:0007669"/>
    <property type="project" value="UniProtKB-KW"/>
</dbReference>
<feature type="region of interest" description="Disordered" evidence="8">
    <location>
        <begin position="34"/>
        <end position="86"/>
    </location>
</feature>
<dbReference type="InterPro" id="IPR013087">
    <property type="entry name" value="Znf_C2H2_type"/>
</dbReference>
<dbReference type="EMBL" id="DNAN01000665">
    <property type="protein sequence ID" value="HAW77810.1"/>
    <property type="molecule type" value="Genomic_DNA"/>
</dbReference>
<dbReference type="FunFam" id="3.30.160.60:FF:000047">
    <property type="entry name" value="zinc finger protein OZF"/>
    <property type="match status" value="1"/>
</dbReference>
<evidence type="ECO:0000256" key="4">
    <source>
        <dbReference type="ARBA" id="ARBA00022771"/>
    </source>
</evidence>
<dbReference type="GO" id="GO:0000978">
    <property type="term" value="F:RNA polymerase II cis-regulatory region sequence-specific DNA binding"/>
    <property type="evidence" value="ECO:0007669"/>
    <property type="project" value="TreeGrafter"/>
</dbReference>
<reference evidence="10 11" key="1">
    <citation type="journal article" date="2018" name="Nat. Biotechnol.">
        <title>A standardized bacterial taxonomy based on genome phylogeny substantially revises the tree of life.</title>
        <authorList>
            <person name="Parks D.H."/>
            <person name="Chuvochina M."/>
            <person name="Waite D.W."/>
            <person name="Rinke C."/>
            <person name="Skarshewski A."/>
            <person name="Chaumeil P.A."/>
            <person name="Hugenholtz P."/>
        </authorList>
    </citation>
    <scope>NUCLEOTIDE SEQUENCE [LARGE SCALE GENOMIC DNA]</scope>
    <source>
        <strain evidence="10">UBA11978</strain>
    </source>
</reference>
<dbReference type="Proteomes" id="UP000263517">
    <property type="component" value="Unassembled WGS sequence"/>
</dbReference>
<proteinExistence type="inferred from homology"/>
<dbReference type="Pfam" id="PF00096">
    <property type="entry name" value="zf-C2H2"/>
    <property type="match status" value="1"/>
</dbReference>
<evidence type="ECO:0000256" key="1">
    <source>
        <dbReference type="ARBA" id="ARBA00006991"/>
    </source>
</evidence>
<comment type="similarity">
    <text evidence="1">Belongs to the krueppel C2H2-type zinc-finger protein family.</text>
</comment>
<sequence>MVEHARRHTDEKPLVCRECGKTFRQLATLIRHKKKHTRERLKNAEQSGAVSKEQPDRGCISGGDLKTVPVGHSQNQVEGEVYGKSE</sequence>
<evidence type="ECO:0000256" key="5">
    <source>
        <dbReference type="ARBA" id="ARBA00022833"/>
    </source>
</evidence>
<comment type="caution">
    <text evidence="10">The sequence shown here is derived from an EMBL/GenBank/DDBJ whole genome shotgun (WGS) entry which is preliminary data.</text>
</comment>
<gene>
    <name evidence="10" type="ORF">DCW74_19005</name>
</gene>
<evidence type="ECO:0000313" key="10">
    <source>
        <dbReference type="EMBL" id="HAW77810.1"/>
    </source>
</evidence>
<dbReference type="PANTHER" id="PTHR23235:SF120">
    <property type="entry name" value="KRUPPEL-LIKE FACTOR 15"/>
    <property type="match status" value="1"/>
</dbReference>
<evidence type="ECO:0000256" key="8">
    <source>
        <dbReference type="SAM" id="MobiDB-lite"/>
    </source>
</evidence>
<dbReference type="PROSITE" id="PS50157">
    <property type="entry name" value="ZINC_FINGER_C2H2_2"/>
    <property type="match status" value="1"/>
</dbReference>
<keyword evidence="6" id="KW-0238">DNA-binding</keyword>
<dbReference type="SMART" id="SM00355">
    <property type="entry name" value="ZnF_C2H2"/>
    <property type="match status" value="1"/>
</dbReference>
<dbReference type="Gene3D" id="3.30.160.60">
    <property type="entry name" value="Classic Zinc Finger"/>
    <property type="match status" value="1"/>
</dbReference>
<keyword evidence="2" id="KW-0479">Metal-binding</keyword>
<dbReference type="PROSITE" id="PS00028">
    <property type="entry name" value="ZINC_FINGER_C2H2_1"/>
    <property type="match status" value="1"/>
</dbReference>
<evidence type="ECO:0000313" key="11">
    <source>
        <dbReference type="Proteomes" id="UP000263517"/>
    </source>
</evidence>
<dbReference type="SUPFAM" id="SSF57667">
    <property type="entry name" value="beta-beta-alpha zinc fingers"/>
    <property type="match status" value="1"/>
</dbReference>
<evidence type="ECO:0000259" key="9">
    <source>
        <dbReference type="PROSITE" id="PS50157"/>
    </source>
</evidence>
<organism evidence="10 11">
    <name type="scientific">Alteromonas australica</name>
    <dbReference type="NCBI Taxonomy" id="589873"/>
    <lineage>
        <taxon>Bacteria</taxon>
        <taxon>Pseudomonadati</taxon>
        <taxon>Pseudomonadota</taxon>
        <taxon>Gammaproteobacteria</taxon>
        <taxon>Alteromonadales</taxon>
        <taxon>Alteromonadaceae</taxon>
        <taxon>Alteromonas/Salinimonas group</taxon>
        <taxon>Alteromonas</taxon>
    </lineage>
</organism>
<accession>A0A350P943</accession>
<name>A0A350P943_9ALTE</name>
<evidence type="ECO:0000256" key="3">
    <source>
        <dbReference type="ARBA" id="ARBA00022737"/>
    </source>
</evidence>
<dbReference type="InterPro" id="IPR036236">
    <property type="entry name" value="Znf_C2H2_sf"/>
</dbReference>
<protein>
    <recommendedName>
        <fullName evidence="9">C2H2-type domain-containing protein</fullName>
    </recommendedName>
</protein>
<feature type="domain" description="C2H2-type" evidence="9">
    <location>
        <begin position="14"/>
        <end position="41"/>
    </location>
</feature>
<keyword evidence="5" id="KW-0862">Zinc</keyword>